<protein>
    <submittedName>
        <fullName evidence="1">Uncharacterized protein</fullName>
    </submittedName>
</protein>
<evidence type="ECO:0000313" key="1">
    <source>
        <dbReference type="EMBL" id="EDS90129.1"/>
    </source>
</evidence>
<reference evidence="1 2" key="1">
    <citation type="submission" date="2008-02" db="EMBL/GenBank/DDBJ databases">
        <title>Annotation of Escherichia albertii TW07627.</title>
        <authorList>
            <person name="Sutton G."/>
            <person name="Whittam T.S."/>
            <person name="Sebastian Y."/>
        </authorList>
    </citation>
    <scope>NUCLEOTIDE SEQUENCE [LARGE SCALE GENOMIC DNA]</scope>
    <source>
        <strain evidence="1 2">TW07627</strain>
    </source>
</reference>
<evidence type="ECO:0000313" key="2">
    <source>
        <dbReference type="Proteomes" id="UP000003042"/>
    </source>
</evidence>
<organism evidence="1 2">
    <name type="scientific">Escherichia albertii (strain TW07627)</name>
    <dbReference type="NCBI Taxonomy" id="502347"/>
    <lineage>
        <taxon>Bacteria</taxon>
        <taxon>Pseudomonadati</taxon>
        <taxon>Pseudomonadota</taxon>
        <taxon>Gammaproteobacteria</taxon>
        <taxon>Enterobacterales</taxon>
        <taxon>Enterobacteriaceae</taxon>
        <taxon>Escherichia</taxon>
    </lineage>
</organism>
<comment type="caution">
    <text evidence="1">The sequence shown here is derived from an EMBL/GenBank/DDBJ whole genome shotgun (WGS) entry which is preliminary data.</text>
</comment>
<accession>A0ABC9NIR9</accession>
<sequence>MFPVCDVFYDLRKALYPDSQFFRISQKLTQCAGKIKTGNTCRPFSESY</sequence>
<gene>
    <name evidence="1" type="ORF">ESCAB7627_4874</name>
</gene>
<dbReference type="EMBL" id="ABKX01000015">
    <property type="protein sequence ID" value="EDS90129.1"/>
    <property type="molecule type" value="Genomic_DNA"/>
</dbReference>
<proteinExistence type="predicted"/>
<dbReference type="AlphaFoldDB" id="A0ABC9NIR9"/>
<dbReference type="Proteomes" id="UP000003042">
    <property type="component" value="Unassembled WGS sequence"/>
</dbReference>
<name>A0ABC9NIR9_ESCAT</name>